<name>A0A096Y6Q4_9EUKA</name>
<keyword evidence="3 7" id="KW-1133">Transmembrane helix</keyword>
<reference evidence="9" key="2">
    <citation type="submission" date="2014-05" db="EMBL/GenBank/DDBJ databases">
        <authorList>
            <person name="Jackson C.J."/>
            <person name="Reyes-Prieto A."/>
        </authorList>
    </citation>
    <scope>NUCLEOTIDE SEQUENCE</scope>
    <source>
        <strain evidence="9">SAG 46.84</strain>
    </source>
</reference>
<dbReference type="EMBL" id="KJ867410">
    <property type="protein sequence ID" value="AIM52015.1"/>
    <property type="molecule type" value="Genomic_DNA"/>
</dbReference>
<accession>A0A096Y6Q4</accession>
<keyword evidence="2 7" id="KW-0812">Transmembrane</keyword>
<sequence>MPQLDITTYFTQVFYSVLVFLVFYIISLRYILPGVLRVIKTRKVKTSLVNLDANSLLKEERSFIENYNKSLGASYSMIKKYIAVTESKNSLTEQYLLKIKTKLI</sequence>
<evidence type="ECO:0000313" key="9">
    <source>
        <dbReference type="EMBL" id="AIM52015.1"/>
    </source>
</evidence>
<keyword evidence="4 9" id="KW-0496">Mitochondrion</keyword>
<keyword evidence="6" id="KW-0066">ATP synthesis</keyword>
<geneLocation type="mitochondrion" evidence="9"/>
<protein>
    <submittedName>
        <fullName evidence="9">ATP synthase F0 subunit 8</fullName>
    </submittedName>
</protein>
<evidence type="ECO:0000256" key="2">
    <source>
        <dbReference type="ARBA" id="ARBA00022692"/>
    </source>
</evidence>
<evidence type="ECO:0000256" key="4">
    <source>
        <dbReference type="ARBA" id="ARBA00023128"/>
    </source>
</evidence>
<dbReference type="GO" id="GO:0031966">
    <property type="term" value="C:mitochondrial membrane"/>
    <property type="evidence" value="ECO:0007669"/>
    <property type="project" value="UniProtKB-SubCell"/>
</dbReference>
<evidence type="ECO:0000256" key="1">
    <source>
        <dbReference type="ARBA" id="ARBA00004325"/>
    </source>
</evidence>
<dbReference type="GeneID" id="20832875"/>
<evidence type="ECO:0000256" key="6">
    <source>
        <dbReference type="ARBA" id="ARBA00023310"/>
    </source>
</evidence>
<feature type="domain" description="ATP synthase YMF19-like N-terminal" evidence="8">
    <location>
        <begin position="2"/>
        <end position="76"/>
    </location>
</feature>
<evidence type="ECO:0000256" key="3">
    <source>
        <dbReference type="ARBA" id="ARBA00022989"/>
    </source>
</evidence>
<comment type="subcellular location">
    <subcellularLocation>
        <location evidence="1">Mitochondrion membrane</location>
    </subcellularLocation>
</comment>
<evidence type="ECO:0000256" key="5">
    <source>
        <dbReference type="ARBA" id="ARBA00023136"/>
    </source>
</evidence>
<dbReference type="AlphaFoldDB" id="A0A096Y6Q4"/>
<reference evidence="9" key="1">
    <citation type="journal article" date="2014" name="Genome Biol. Evol.">
        <title>The mitochondrial genomes of the glaucophytes Gloeochaete wittrockiana and Cyanoptyche gloeocystis: multilocus phylogenetics suggests a monophyletic archaeplastida.</title>
        <authorList>
            <person name="Jackson C."/>
            <person name="Reyes-Prieto A."/>
        </authorList>
    </citation>
    <scope>NUCLEOTIDE SEQUENCE</scope>
    <source>
        <strain evidence="9">SAG 46.84</strain>
    </source>
</reference>
<proteinExistence type="predicted"/>
<keyword evidence="5 7" id="KW-0472">Membrane</keyword>
<dbReference type="InterPro" id="IPR003319">
    <property type="entry name" value="YMF19-like_N"/>
</dbReference>
<dbReference type="Pfam" id="PF02326">
    <property type="entry name" value="YMF19"/>
    <property type="match status" value="1"/>
</dbReference>
<dbReference type="RefSeq" id="YP_009092429.1">
    <property type="nucleotide sequence ID" value="NC_025293.1"/>
</dbReference>
<organism evidence="9">
    <name type="scientific">Gloeochaete wittrockiana</name>
    <dbReference type="NCBI Taxonomy" id="38269"/>
    <lineage>
        <taxon>Eukaryota</taxon>
        <taxon>Glaucocystophyceae</taxon>
        <taxon>Gloeochaetales</taxon>
        <taxon>Gloeochaetaceae</taxon>
        <taxon>Gloeochaete</taxon>
    </lineage>
</organism>
<feature type="transmembrane region" description="Helical" evidence="7">
    <location>
        <begin position="12"/>
        <end position="32"/>
    </location>
</feature>
<gene>
    <name evidence="9" type="primary">atp8</name>
</gene>
<evidence type="ECO:0000256" key="7">
    <source>
        <dbReference type="SAM" id="Phobius"/>
    </source>
</evidence>
<dbReference type="GO" id="GO:0006754">
    <property type="term" value="P:ATP biosynthetic process"/>
    <property type="evidence" value="ECO:0007669"/>
    <property type="project" value="UniProtKB-KW"/>
</dbReference>
<evidence type="ECO:0000259" key="8">
    <source>
        <dbReference type="Pfam" id="PF02326"/>
    </source>
</evidence>